<feature type="transmembrane region" description="Helical" evidence="9">
    <location>
        <begin position="160"/>
        <end position="190"/>
    </location>
</feature>
<dbReference type="PANTHER" id="PTHR11920">
    <property type="entry name" value="GUANYLYL CYCLASE"/>
    <property type="match status" value="1"/>
</dbReference>
<keyword evidence="6 7" id="KW-0456">Lyase</keyword>
<keyword evidence="3" id="KW-0547">Nucleotide-binding</keyword>
<dbReference type="InterPro" id="IPR001054">
    <property type="entry name" value="A/G_cyclase"/>
</dbReference>
<dbReference type="PROSITE" id="PS50125">
    <property type="entry name" value="GUANYLATE_CYCLASE_2"/>
    <property type="match status" value="1"/>
</dbReference>
<dbReference type="InterPro" id="IPR050401">
    <property type="entry name" value="Cyclic_nucleotide_synthase"/>
</dbReference>
<comment type="caution">
    <text evidence="11">The sequence shown here is derived from an EMBL/GenBank/DDBJ whole genome shotgun (WGS) entry which is preliminary data.</text>
</comment>
<evidence type="ECO:0000313" key="11">
    <source>
        <dbReference type="EMBL" id="GCE93479.1"/>
    </source>
</evidence>
<organism evidence="11 12">
    <name type="scientific">Limnospira platensis NIES-46</name>
    <dbReference type="NCBI Taxonomy" id="1236695"/>
    <lineage>
        <taxon>Bacteria</taxon>
        <taxon>Bacillati</taxon>
        <taxon>Cyanobacteriota</taxon>
        <taxon>Cyanophyceae</taxon>
        <taxon>Oscillatoriophycideae</taxon>
        <taxon>Oscillatoriales</taxon>
        <taxon>Sirenicapillariaceae</taxon>
        <taxon>Limnospira</taxon>
    </lineage>
</organism>
<keyword evidence="4 9" id="KW-1133">Transmembrane helix</keyword>
<evidence type="ECO:0000313" key="12">
    <source>
        <dbReference type="Proteomes" id="UP000326169"/>
    </source>
</evidence>
<dbReference type="SUPFAM" id="SSF55073">
    <property type="entry name" value="Nucleotide cyclase"/>
    <property type="match status" value="1"/>
</dbReference>
<dbReference type="Proteomes" id="UP000326169">
    <property type="component" value="Unassembled WGS sequence"/>
</dbReference>
<evidence type="ECO:0000256" key="5">
    <source>
        <dbReference type="ARBA" id="ARBA00023136"/>
    </source>
</evidence>
<evidence type="ECO:0000256" key="8">
    <source>
        <dbReference type="SAM" id="Coils"/>
    </source>
</evidence>
<dbReference type="EMBL" id="BIMW01000074">
    <property type="protein sequence ID" value="GCE93479.1"/>
    <property type="molecule type" value="Genomic_DNA"/>
</dbReference>
<evidence type="ECO:0000256" key="2">
    <source>
        <dbReference type="ARBA" id="ARBA00022692"/>
    </source>
</evidence>
<evidence type="ECO:0000256" key="1">
    <source>
        <dbReference type="ARBA" id="ARBA00004370"/>
    </source>
</evidence>
<keyword evidence="5 9" id="KW-0472">Membrane</keyword>
<feature type="coiled-coil region" evidence="8">
    <location>
        <begin position="239"/>
        <end position="269"/>
    </location>
</feature>
<evidence type="ECO:0000256" key="9">
    <source>
        <dbReference type="SAM" id="Phobius"/>
    </source>
</evidence>
<dbReference type="Gene3D" id="6.10.340.10">
    <property type="match status" value="1"/>
</dbReference>
<comment type="similarity">
    <text evidence="7">Belongs to the adenylyl cyclase class-4/guanylyl cyclase family.</text>
</comment>
<evidence type="ECO:0000256" key="7">
    <source>
        <dbReference type="RuleBase" id="RU000405"/>
    </source>
</evidence>
<evidence type="ECO:0000256" key="6">
    <source>
        <dbReference type="ARBA" id="ARBA00023239"/>
    </source>
</evidence>
<keyword evidence="8" id="KW-0175">Coiled coil</keyword>
<dbReference type="InterPro" id="IPR018297">
    <property type="entry name" value="A/G_cyclase_CS"/>
</dbReference>
<protein>
    <submittedName>
        <fullName evidence="11">Adenylate cyclase</fullName>
    </submittedName>
</protein>
<reference evidence="11 12" key="1">
    <citation type="journal article" date="2019" name="J Genomics">
        <title>The Draft Genome of a Hydrogen-producing Cyanobacterium, Arthrospira platensis NIES-46.</title>
        <authorList>
            <person name="Suzuki S."/>
            <person name="Yamaguchi H."/>
            <person name="Kawachi M."/>
        </authorList>
    </citation>
    <scope>NUCLEOTIDE SEQUENCE [LARGE SCALE GENOMIC DNA]</scope>
    <source>
        <strain evidence="11 12">NIES-46</strain>
    </source>
</reference>
<dbReference type="PANTHER" id="PTHR11920:SF335">
    <property type="entry name" value="GUANYLATE CYCLASE"/>
    <property type="match status" value="1"/>
</dbReference>
<dbReference type="RefSeq" id="WP_043467924.1">
    <property type="nucleotide sequence ID" value="NZ_BIMW01000074.1"/>
</dbReference>
<dbReference type="Gene3D" id="3.30.70.1230">
    <property type="entry name" value="Nucleotide cyclase"/>
    <property type="match status" value="1"/>
</dbReference>
<dbReference type="Pfam" id="PF00211">
    <property type="entry name" value="Guanylate_cyc"/>
    <property type="match status" value="1"/>
</dbReference>
<name>A0A5M3T7R0_LIMPL</name>
<proteinExistence type="inferred from homology"/>
<keyword evidence="2 9" id="KW-0812">Transmembrane</keyword>
<sequence>MKSLLPIGITRCLNARLSRRIAFWVATSIVVIELIILVPSVYRRRQELLSKLQHLTSQKIAWIVATYPHQTPEDFLKQLQNLHYMNSDIMGGSLYSSDGQLIGSFGETPALSYPEARDVQILYVNTPEGDRYDLTCDTFPRLDDYLIILRYDASPIHREVWYFIVRIAGLVLIISVFVTGATMVVLNYLVILPILNLRQDLINAGSAIANHRLPPHFYAASVESRDELGDVIRAFMQMYHQISEAIAQQKQAEEALRQEKEKSDELLLNILPETIADKLKNTHRCIADRFEQATILFADITNFTELASQLTPTELVDLLNQLFSAFDRLTDKYGLEKIKTIGDAYMVVGGIPNPRDDHPQAVADMAIEMQQVVQQFHCVSLPVAEASGLAEGSTDDHKQGEISHQLNIRIGINMGPVVAGVIGLKKFTYDLWGDAVNTASRMESQGEPGKIQVSQTVYWHLKQQYILEKRGVVSVKGKGNMTTYWLIGKRSKSVD</sequence>
<feature type="transmembrane region" description="Helical" evidence="9">
    <location>
        <begin position="21"/>
        <end position="42"/>
    </location>
</feature>
<dbReference type="PROSITE" id="PS00452">
    <property type="entry name" value="GUANYLATE_CYCLASE_1"/>
    <property type="match status" value="1"/>
</dbReference>
<dbReference type="InterPro" id="IPR029787">
    <property type="entry name" value="Nucleotide_cyclase"/>
</dbReference>
<evidence type="ECO:0000259" key="10">
    <source>
        <dbReference type="PROSITE" id="PS50125"/>
    </source>
</evidence>
<dbReference type="SMART" id="SM00044">
    <property type="entry name" value="CYCc"/>
    <property type="match status" value="1"/>
</dbReference>
<accession>A0A5M3T7R0</accession>
<evidence type="ECO:0000256" key="4">
    <source>
        <dbReference type="ARBA" id="ARBA00022989"/>
    </source>
</evidence>
<feature type="domain" description="Guanylate cyclase" evidence="10">
    <location>
        <begin position="294"/>
        <end position="443"/>
    </location>
</feature>
<evidence type="ECO:0000256" key="3">
    <source>
        <dbReference type="ARBA" id="ARBA00022741"/>
    </source>
</evidence>
<dbReference type="CDD" id="cd07302">
    <property type="entry name" value="CHD"/>
    <property type="match status" value="1"/>
</dbReference>
<gene>
    <name evidence="11" type="ORF">NIES46_15290</name>
</gene>
<comment type="subcellular location">
    <subcellularLocation>
        <location evidence="1">Membrane</location>
    </subcellularLocation>
</comment>
<keyword evidence="12" id="KW-1185">Reference proteome</keyword>
<dbReference type="GeneID" id="301682401"/>